<dbReference type="PROSITE" id="PS50850">
    <property type="entry name" value="MFS"/>
    <property type="match status" value="1"/>
</dbReference>
<accession>A0A413FGC3</accession>
<dbReference type="EMBL" id="QSBM01000006">
    <property type="protein sequence ID" value="RGX29842.1"/>
    <property type="molecule type" value="Genomic_DNA"/>
</dbReference>
<dbReference type="CDD" id="cd06173">
    <property type="entry name" value="MFS_MefA_like"/>
    <property type="match status" value="1"/>
</dbReference>
<comment type="subcellular location">
    <subcellularLocation>
        <location evidence="1">Cell membrane</location>
        <topology evidence="1">Multi-pass membrane protein</topology>
    </subcellularLocation>
</comment>
<feature type="transmembrane region" description="Helical" evidence="7">
    <location>
        <begin position="44"/>
        <end position="69"/>
    </location>
</feature>
<dbReference type="AlphaFoldDB" id="A0A413FGC3"/>
<keyword evidence="5 7" id="KW-1133">Transmembrane helix</keyword>
<keyword evidence="3" id="KW-1003">Cell membrane</keyword>
<evidence type="ECO:0000313" key="9">
    <source>
        <dbReference type="EMBL" id="RGX29842.1"/>
    </source>
</evidence>
<evidence type="ECO:0000256" key="7">
    <source>
        <dbReference type="SAM" id="Phobius"/>
    </source>
</evidence>
<dbReference type="PANTHER" id="PTHR23513">
    <property type="entry name" value="INTEGRAL MEMBRANE EFFLUX PROTEIN-RELATED"/>
    <property type="match status" value="1"/>
</dbReference>
<dbReference type="RefSeq" id="WP_117777286.1">
    <property type="nucleotide sequence ID" value="NZ_JAWYJI010000345.1"/>
</dbReference>
<dbReference type="PANTHER" id="PTHR23513:SF6">
    <property type="entry name" value="MAJOR FACILITATOR SUPERFAMILY ASSOCIATED DOMAIN-CONTAINING PROTEIN"/>
    <property type="match status" value="1"/>
</dbReference>
<keyword evidence="2" id="KW-0813">Transport</keyword>
<dbReference type="InterPro" id="IPR020846">
    <property type="entry name" value="MFS_dom"/>
</dbReference>
<feature type="transmembrane region" description="Helical" evidence="7">
    <location>
        <begin position="379"/>
        <end position="400"/>
    </location>
</feature>
<keyword evidence="4 7" id="KW-0812">Transmembrane</keyword>
<dbReference type="Proteomes" id="UP000283880">
    <property type="component" value="Unassembled WGS sequence"/>
</dbReference>
<dbReference type="SUPFAM" id="SSF103473">
    <property type="entry name" value="MFS general substrate transporter"/>
    <property type="match status" value="1"/>
</dbReference>
<keyword evidence="6 7" id="KW-0472">Membrane</keyword>
<evidence type="ECO:0000256" key="3">
    <source>
        <dbReference type="ARBA" id="ARBA00022475"/>
    </source>
</evidence>
<evidence type="ECO:0000256" key="6">
    <source>
        <dbReference type="ARBA" id="ARBA00023136"/>
    </source>
</evidence>
<feature type="transmembrane region" description="Helical" evidence="7">
    <location>
        <begin position="90"/>
        <end position="112"/>
    </location>
</feature>
<feature type="transmembrane region" description="Helical" evidence="7">
    <location>
        <begin position="12"/>
        <end position="38"/>
    </location>
</feature>
<feature type="domain" description="Major facilitator superfamily (MFS) profile" evidence="8">
    <location>
        <begin position="11"/>
        <end position="401"/>
    </location>
</feature>
<name>A0A413FGC3_9FIRM</name>
<evidence type="ECO:0000256" key="2">
    <source>
        <dbReference type="ARBA" id="ARBA00022448"/>
    </source>
</evidence>
<reference evidence="9 10" key="1">
    <citation type="submission" date="2018-08" db="EMBL/GenBank/DDBJ databases">
        <title>A genome reference for cultivated species of the human gut microbiota.</title>
        <authorList>
            <person name="Zou Y."/>
            <person name="Xue W."/>
            <person name="Luo G."/>
        </authorList>
    </citation>
    <scope>NUCLEOTIDE SEQUENCE [LARGE SCALE GENOMIC DNA]</scope>
    <source>
        <strain evidence="9 10">AF04-15</strain>
    </source>
</reference>
<evidence type="ECO:0000256" key="4">
    <source>
        <dbReference type="ARBA" id="ARBA00022692"/>
    </source>
</evidence>
<sequence length="425" mass="46252">MNTASTNWKQNFFTIWTGQAFSQFSSSVLQFAIVWYLTDQTGSAMVLTIAMMMGFLPQGVLGPFIGVFIDRYSRKRIMIISDLLISAASFAMVAAGWMGALTTELILVVLLLRSVGAAFHTPCLQAVTPQIVPPDQLTRCSGYSQALESVSQILSPAVAAVLYSSWSLSGIVFLDVIGALIAVFTLGIAVIPELQRDENSGGVRVLQEAMEGFRILQTNKGMLGLVLIGSLYTLALMPTSALFPLMSMSYFNGTSTNASIVEVVFSVGLLFGSLVLSRWGGTKNRVYTIVGSFLLMSFSLFISGMLPPGGFWLFAACSWLMGVSGPFYWGMYTPLLQSNFEDRYLGRVLSLSSSIRLLSGPLGLVVSGAFAERYGVEKWFLIAGALVLAAAFLCVGVPAVRECDGGMYLRLRWKKKTLKKENREM</sequence>
<organism evidence="9 10">
    <name type="scientific">Enterocloster asparagiformis</name>
    <dbReference type="NCBI Taxonomy" id="333367"/>
    <lineage>
        <taxon>Bacteria</taxon>
        <taxon>Bacillati</taxon>
        <taxon>Bacillota</taxon>
        <taxon>Clostridia</taxon>
        <taxon>Lachnospirales</taxon>
        <taxon>Lachnospiraceae</taxon>
        <taxon>Enterocloster</taxon>
    </lineage>
</organism>
<evidence type="ECO:0000256" key="1">
    <source>
        <dbReference type="ARBA" id="ARBA00004651"/>
    </source>
</evidence>
<feature type="transmembrane region" description="Helical" evidence="7">
    <location>
        <begin position="258"/>
        <end position="279"/>
    </location>
</feature>
<protein>
    <submittedName>
        <fullName evidence="9">MFS transporter</fullName>
    </submittedName>
</protein>
<dbReference type="OrthoDB" id="9775268at2"/>
<feature type="transmembrane region" description="Helical" evidence="7">
    <location>
        <begin position="344"/>
        <end position="367"/>
    </location>
</feature>
<feature type="transmembrane region" description="Helical" evidence="7">
    <location>
        <begin position="312"/>
        <end position="332"/>
    </location>
</feature>
<dbReference type="GO" id="GO:0005886">
    <property type="term" value="C:plasma membrane"/>
    <property type="evidence" value="ECO:0007669"/>
    <property type="project" value="UniProtKB-SubCell"/>
</dbReference>
<feature type="transmembrane region" description="Helical" evidence="7">
    <location>
        <begin position="171"/>
        <end position="191"/>
    </location>
</feature>
<dbReference type="InterPro" id="IPR011701">
    <property type="entry name" value="MFS"/>
</dbReference>
<dbReference type="InterPro" id="IPR036259">
    <property type="entry name" value="MFS_trans_sf"/>
</dbReference>
<dbReference type="GO" id="GO:0022857">
    <property type="term" value="F:transmembrane transporter activity"/>
    <property type="evidence" value="ECO:0007669"/>
    <property type="project" value="InterPro"/>
</dbReference>
<feature type="transmembrane region" description="Helical" evidence="7">
    <location>
        <begin position="286"/>
        <end position="306"/>
    </location>
</feature>
<evidence type="ECO:0000259" key="8">
    <source>
        <dbReference type="PROSITE" id="PS50850"/>
    </source>
</evidence>
<proteinExistence type="predicted"/>
<evidence type="ECO:0000313" key="10">
    <source>
        <dbReference type="Proteomes" id="UP000283880"/>
    </source>
</evidence>
<feature type="transmembrane region" description="Helical" evidence="7">
    <location>
        <begin position="223"/>
        <end position="246"/>
    </location>
</feature>
<dbReference type="Gene3D" id="1.20.1250.20">
    <property type="entry name" value="MFS general substrate transporter like domains"/>
    <property type="match status" value="1"/>
</dbReference>
<gene>
    <name evidence="9" type="ORF">DWV29_08945</name>
</gene>
<comment type="caution">
    <text evidence="9">The sequence shown here is derived from an EMBL/GenBank/DDBJ whole genome shotgun (WGS) entry which is preliminary data.</text>
</comment>
<evidence type="ECO:0000256" key="5">
    <source>
        <dbReference type="ARBA" id="ARBA00022989"/>
    </source>
</evidence>
<dbReference type="Pfam" id="PF07690">
    <property type="entry name" value="MFS_1"/>
    <property type="match status" value="1"/>
</dbReference>